<evidence type="ECO:0000313" key="2">
    <source>
        <dbReference type="Proteomes" id="UP000011116"/>
    </source>
</evidence>
<reference evidence="1" key="2">
    <citation type="submission" date="2020-10" db="EMBL/GenBank/DDBJ databases">
        <authorList>
            <person name="Scholz U."/>
            <person name="Mascher M."/>
            <person name="Fiebig A."/>
        </authorList>
    </citation>
    <scope>NUCLEOTIDE SEQUENCE [LARGE SCALE GENOMIC DNA]</scope>
    <source>
        <strain evidence="1">cv. Morex</strain>
    </source>
</reference>
<reference evidence="2" key="1">
    <citation type="journal article" date="2012" name="Nature">
        <title>A physical, genetic and functional sequence assembly of the barley genome.</title>
        <authorList>
            <consortium name="The International Barley Genome Sequencing Consortium"/>
            <person name="Mayer K.F."/>
            <person name="Waugh R."/>
            <person name="Brown J.W."/>
            <person name="Schulman A."/>
            <person name="Langridge P."/>
            <person name="Platzer M."/>
            <person name="Fincher G.B."/>
            <person name="Muehlbauer G.J."/>
            <person name="Sato K."/>
            <person name="Close T.J."/>
            <person name="Wise R.P."/>
            <person name="Stein N."/>
        </authorList>
    </citation>
    <scope>NUCLEOTIDE SEQUENCE [LARGE SCALE GENOMIC DNA]</scope>
    <source>
        <strain evidence="2">cv. Morex</strain>
    </source>
</reference>
<dbReference type="SMR" id="A0A8I6XUJ8"/>
<sequence length="166" mass="18962">MINKQTAIDDKLRKLEMLCIKINSTVEESNKHEITGTNLLKWQEKLKEAGIEGDEVLFDFRWRALSKASKSINHNIGTLGPLAYTKIVVSSTIKYFHSAAKMLLSTNKDVQKLNSTVEMLEKLSAHNEEFLGLVELHVLTVEKNAPAKRKKNGRCWRSHRQIMRSS</sequence>
<reference evidence="1" key="3">
    <citation type="submission" date="2022-01" db="UniProtKB">
        <authorList>
            <consortium name="EnsemblPlants"/>
        </authorList>
    </citation>
    <scope>IDENTIFICATION</scope>
    <source>
        <strain evidence="1">subsp. vulgare</strain>
    </source>
</reference>
<organism evidence="1 2">
    <name type="scientific">Hordeum vulgare subsp. vulgare</name>
    <name type="common">Domesticated barley</name>
    <dbReference type="NCBI Taxonomy" id="112509"/>
    <lineage>
        <taxon>Eukaryota</taxon>
        <taxon>Viridiplantae</taxon>
        <taxon>Streptophyta</taxon>
        <taxon>Embryophyta</taxon>
        <taxon>Tracheophyta</taxon>
        <taxon>Spermatophyta</taxon>
        <taxon>Magnoliopsida</taxon>
        <taxon>Liliopsida</taxon>
        <taxon>Poales</taxon>
        <taxon>Poaceae</taxon>
        <taxon>BOP clade</taxon>
        <taxon>Pooideae</taxon>
        <taxon>Triticodae</taxon>
        <taxon>Triticeae</taxon>
        <taxon>Hordeinae</taxon>
        <taxon>Hordeum</taxon>
    </lineage>
</organism>
<dbReference type="EnsemblPlants" id="HORVU.MOREX.r3.5HG0526370.1">
    <property type="protein sequence ID" value="HORVU.MOREX.r3.5HG0526370.1.CDS1"/>
    <property type="gene ID" value="HORVU.MOREX.r3.5HG0526370"/>
</dbReference>
<dbReference type="Gramene" id="HORVU.MOREX.r2.5HG0437720.1">
    <property type="protein sequence ID" value="HORVU.MOREX.r2.5HG0437720.1.CDS.1"/>
    <property type="gene ID" value="HORVU.MOREX.r2.5HG0437720"/>
</dbReference>
<dbReference type="PANTHER" id="PTHR33377:SF56">
    <property type="entry name" value="RX N-TERMINAL DOMAIN-CONTAINING PROTEIN"/>
    <property type="match status" value="1"/>
</dbReference>
<name>A0A8I6XUJ8_HORVV</name>
<proteinExistence type="predicted"/>
<dbReference type="AlphaFoldDB" id="A0A8I6XUJ8"/>
<accession>A0A8I6XUJ8</accession>
<keyword evidence="2" id="KW-1185">Reference proteome</keyword>
<evidence type="ECO:0000313" key="1">
    <source>
        <dbReference type="EnsemblPlants" id="HORVU.MOREX.r3.5HG0526370.1.CDS1"/>
    </source>
</evidence>
<dbReference type="Gramene" id="HORVU.MOREX.r3.5HG0526370.1">
    <property type="protein sequence ID" value="HORVU.MOREX.r3.5HG0526370.1.CDS1"/>
    <property type="gene ID" value="HORVU.MOREX.r3.5HG0526370"/>
</dbReference>
<dbReference type="PANTHER" id="PTHR33377">
    <property type="entry name" value="OS10G0134700 PROTEIN-RELATED"/>
    <property type="match status" value="1"/>
</dbReference>
<dbReference type="Proteomes" id="UP000011116">
    <property type="component" value="Chromosome 5H"/>
</dbReference>
<protein>
    <submittedName>
        <fullName evidence="1">Uncharacterized protein</fullName>
    </submittedName>
</protein>